<evidence type="ECO:0000256" key="1">
    <source>
        <dbReference type="SAM" id="Phobius"/>
    </source>
</evidence>
<dbReference type="AlphaFoldDB" id="A0A261V087"/>
<keyword evidence="3" id="KW-1185">Reference proteome</keyword>
<dbReference type="EMBL" id="NEVS01000001">
    <property type="protein sequence ID" value="OZI67335.1"/>
    <property type="molecule type" value="Genomic_DNA"/>
</dbReference>
<accession>A0A261V087</accession>
<feature type="transmembrane region" description="Helical" evidence="1">
    <location>
        <begin position="29"/>
        <end position="52"/>
    </location>
</feature>
<keyword evidence="1" id="KW-0472">Membrane</keyword>
<evidence type="ECO:0000313" key="2">
    <source>
        <dbReference type="EMBL" id="OZI67335.1"/>
    </source>
</evidence>
<evidence type="ECO:0000313" key="3">
    <source>
        <dbReference type="Proteomes" id="UP000215767"/>
    </source>
</evidence>
<dbReference type="Proteomes" id="UP000215767">
    <property type="component" value="Unassembled WGS sequence"/>
</dbReference>
<name>A0A261V087_9BORD</name>
<dbReference type="InterPro" id="IPR022266">
    <property type="entry name" value="DtrJ-like"/>
</dbReference>
<dbReference type="RefSeq" id="WP_141218146.1">
    <property type="nucleotide sequence ID" value="NZ_NEVS01000001.1"/>
</dbReference>
<feature type="non-terminal residue" evidence="2">
    <location>
        <position position="92"/>
    </location>
</feature>
<keyword evidence="1" id="KW-0812">Transmembrane</keyword>
<protein>
    <submittedName>
        <fullName evidence="2">Integrating conjugative element membrane protein</fullName>
    </submittedName>
</protein>
<keyword evidence="1" id="KW-1133">Transmembrane helix</keyword>
<dbReference type="OrthoDB" id="8443503at2"/>
<gene>
    <name evidence="2" type="ORF">CAL28_06585</name>
</gene>
<comment type="caution">
    <text evidence="2">The sequence shown here is derived from an EMBL/GenBank/DDBJ whole genome shotgun (WGS) entry which is preliminary data.</text>
</comment>
<proteinExistence type="predicted"/>
<organism evidence="2 3">
    <name type="scientific">Bordetella genomosp. 11</name>
    <dbReference type="NCBI Taxonomy" id="1416808"/>
    <lineage>
        <taxon>Bacteria</taxon>
        <taxon>Pseudomonadati</taxon>
        <taxon>Pseudomonadota</taxon>
        <taxon>Betaproteobacteria</taxon>
        <taxon>Burkholderiales</taxon>
        <taxon>Alcaligenaceae</taxon>
        <taxon>Bordetella</taxon>
    </lineage>
</organism>
<sequence>MKGAASTAQREQNQRQGLIAGTITLPFRLLGVLIGSLLFSIVVECVGMHLFWQDQGWRHSQQMLQYELGHLSSHFTRSVVVQEPGRTAHELV</sequence>
<reference evidence="3" key="1">
    <citation type="submission" date="2017-05" db="EMBL/GenBank/DDBJ databases">
        <title>Complete and WGS of Bordetella genogroups.</title>
        <authorList>
            <person name="Spilker T."/>
            <person name="Lipuma J."/>
        </authorList>
    </citation>
    <scope>NUCLEOTIDE SEQUENCE [LARGE SCALE GENOMIC DNA]</scope>
    <source>
        <strain evidence="3">AU8856</strain>
    </source>
</reference>
<dbReference type="Pfam" id="PF14348">
    <property type="entry name" value="DtrJ-like"/>
    <property type="match status" value="1"/>
</dbReference>